<accession>A0A918XPK4</accession>
<dbReference type="EC" id="1.1.1.25" evidence="2 8"/>
<comment type="similarity">
    <text evidence="8">Belongs to the shikimate dehydrogenase family.</text>
</comment>
<dbReference type="Pfam" id="PF18317">
    <property type="entry name" value="SDH_C"/>
    <property type="match status" value="1"/>
</dbReference>
<feature type="domain" description="Shikimate dehydrogenase substrate binding N-terminal" evidence="10">
    <location>
        <begin position="8"/>
        <end position="90"/>
    </location>
</feature>
<keyword evidence="3 8" id="KW-0028">Amino-acid biosynthesis</keyword>
<feature type="binding site" evidence="8">
    <location>
        <position position="246"/>
    </location>
    <ligand>
        <name>shikimate</name>
        <dbReference type="ChEBI" id="CHEBI:36208"/>
    </ligand>
</feature>
<evidence type="ECO:0000256" key="6">
    <source>
        <dbReference type="ARBA" id="ARBA00023141"/>
    </source>
</evidence>
<comment type="subunit">
    <text evidence="8">Homodimer.</text>
</comment>
<dbReference type="InterPro" id="IPR041121">
    <property type="entry name" value="SDH_C"/>
</dbReference>
<dbReference type="CDD" id="cd01065">
    <property type="entry name" value="NAD_bind_Shikimate_DH"/>
    <property type="match status" value="1"/>
</dbReference>
<feature type="binding site" evidence="8">
    <location>
        <begin position="129"/>
        <end position="133"/>
    </location>
    <ligand>
        <name>NADP(+)</name>
        <dbReference type="ChEBI" id="CHEBI:58349"/>
    </ligand>
</feature>
<dbReference type="Gene3D" id="3.40.50.10860">
    <property type="entry name" value="Leucine Dehydrogenase, chain A, domain 1"/>
    <property type="match status" value="1"/>
</dbReference>
<dbReference type="InterPro" id="IPR006151">
    <property type="entry name" value="Shikm_DH/Glu-tRNA_Rdtase"/>
</dbReference>
<dbReference type="InterPro" id="IPR011342">
    <property type="entry name" value="Shikimate_DH"/>
</dbReference>
<dbReference type="NCBIfam" id="TIGR00507">
    <property type="entry name" value="aroE"/>
    <property type="match status" value="1"/>
</dbReference>
<evidence type="ECO:0000259" key="9">
    <source>
        <dbReference type="Pfam" id="PF01488"/>
    </source>
</evidence>
<evidence type="ECO:0000256" key="7">
    <source>
        <dbReference type="ARBA" id="ARBA00049442"/>
    </source>
</evidence>
<dbReference type="PANTHER" id="PTHR21089:SF1">
    <property type="entry name" value="BIFUNCTIONAL 3-DEHYDROQUINATE DEHYDRATASE_SHIKIMATE DEHYDROGENASE, CHLOROPLASTIC"/>
    <property type="match status" value="1"/>
</dbReference>
<dbReference type="Gene3D" id="3.40.50.720">
    <property type="entry name" value="NAD(P)-binding Rossmann-like Domain"/>
    <property type="match status" value="1"/>
</dbReference>
<keyword evidence="5 8" id="KW-0560">Oxidoreductase</keyword>
<comment type="pathway">
    <text evidence="1 8">Metabolic intermediate biosynthesis; chorismate biosynthesis; chorismate from D-erythrose 4-phosphate and phosphoenolpyruvate: step 4/7.</text>
</comment>
<dbReference type="Pfam" id="PF01488">
    <property type="entry name" value="Shikimate_DH"/>
    <property type="match status" value="1"/>
</dbReference>
<evidence type="ECO:0000256" key="2">
    <source>
        <dbReference type="ARBA" id="ARBA00012962"/>
    </source>
</evidence>
<dbReference type="EMBL" id="BMZS01000001">
    <property type="protein sequence ID" value="GHD40988.1"/>
    <property type="molecule type" value="Genomic_DNA"/>
</dbReference>
<feature type="binding site" evidence="8">
    <location>
        <position position="103"/>
    </location>
    <ligand>
        <name>shikimate</name>
        <dbReference type="ChEBI" id="CHEBI:36208"/>
    </ligand>
</feature>
<dbReference type="SUPFAM" id="SSF51735">
    <property type="entry name" value="NAD(P)-binding Rossmann-fold domains"/>
    <property type="match status" value="1"/>
</dbReference>
<dbReference type="RefSeq" id="WP_189987301.1">
    <property type="nucleotide sequence ID" value="NZ_BMZS01000001.1"/>
</dbReference>
<dbReference type="GO" id="GO:0005829">
    <property type="term" value="C:cytosol"/>
    <property type="evidence" value="ECO:0007669"/>
    <property type="project" value="TreeGrafter"/>
</dbReference>
<feature type="binding site" evidence="8">
    <location>
        <position position="79"/>
    </location>
    <ligand>
        <name>NADP(+)</name>
        <dbReference type="ChEBI" id="CHEBI:58349"/>
    </ligand>
</feature>
<dbReference type="GO" id="GO:0009073">
    <property type="term" value="P:aromatic amino acid family biosynthetic process"/>
    <property type="evidence" value="ECO:0007669"/>
    <property type="project" value="UniProtKB-KW"/>
</dbReference>
<dbReference type="GO" id="GO:0019632">
    <property type="term" value="P:shikimate metabolic process"/>
    <property type="evidence" value="ECO:0007669"/>
    <property type="project" value="InterPro"/>
</dbReference>
<evidence type="ECO:0000256" key="1">
    <source>
        <dbReference type="ARBA" id="ARBA00004871"/>
    </source>
</evidence>
<comment type="catalytic activity">
    <reaction evidence="7 8">
        <text>shikimate + NADP(+) = 3-dehydroshikimate + NADPH + H(+)</text>
        <dbReference type="Rhea" id="RHEA:17737"/>
        <dbReference type="ChEBI" id="CHEBI:15378"/>
        <dbReference type="ChEBI" id="CHEBI:16630"/>
        <dbReference type="ChEBI" id="CHEBI:36208"/>
        <dbReference type="ChEBI" id="CHEBI:57783"/>
        <dbReference type="ChEBI" id="CHEBI:58349"/>
        <dbReference type="EC" id="1.1.1.25"/>
    </reaction>
</comment>
<feature type="binding site" evidence="8">
    <location>
        <position position="218"/>
    </location>
    <ligand>
        <name>shikimate</name>
        <dbReference type="ChEBI" id="CHEBI:36208"/>
    </ligand>
</feature>
<feature type="binding site" evidence="8">
    <location>
        <begin position="16"/>
        <end position="18"/>
    </location>
    <ligand>
        <name>shikimate</name>
        <dbReference type="ChEBI" id="CHEBI:36208"/>
    </ligand>
</feature>
<feature type="binding site" evidence="8">
    <location>
        <begin position="152"/>
        <end position="157"/>
    </location>
    <ligand>
        <name>NADP(+)</name>
        <dbReference type="ChEBI" id="CHEBI:58349"/>
    </ligand>
</feature>
<dbReference type="Proteomes" id="UP000630353">
    <property type="component" value="Unassembled WGS sequence"/>
</dbReference>
<protein>
    <recommendedName>
        <fullName evidence="2 8">Shikimate dehydrogenase (NADP(+))</fullName>
        <shortName evidence="8">SDH</shortName>
        <ecNumber evidence="2 8">1.1.1.25</ecNumber>
    </recommendedName>
</protein>
<dbReference type="GO" id="GO:0004764">
    <property type="term" value="F:shikimate 3-dehydrogenase (NADP+) activity"/>
    <property type="evidence" value="ECO:0007669"/>
    <property type="project" value="UniProtKB-UniRule"/>
</dbReference>
<dbReference type="InterPro" id="IPR046346">
    <property type="entry name" value="Aminoacid_DH-like_N_sf"/>
</dbReference>
<reference evidence="12" key="2">
    <citation type="submission" date="2020-09" db="EMBL/GenBank/DDBJ databases">
        <authorList>
            <person name="Sun Q."/>
            <person name="Kim S."/>
        </authorList>
    </citation>
    <scope>NUCLEOTIDE SEQUENCE</scope>
    <source>
        <strain evidence="12">KCTC 42651</strain>
    </source>
</reference>
<dbReference type="AlphaFoldDB" id="A0A918XPK4"/>
<evidence type="ECO:0000313" key="12">
    <source>
        <dbReference type="EMBL" id="GHD40988.1"/>
    </source>
</evidence>
<keyword evidence="13" id="KW-1185">Reference proteome</keyword>
<name>A0A918XPK4_9PROT</name>
<evidence type="ECO:0000259" key="11">
    <source>
        <dbReference type="Pfam" id="PF18317"/>
    </source>
</evidence>
<dbReference type="Pfam" id="PF08501">
    <property type="entry name" value="Shikimate_dh_N"/>
    <property type="match status" value="1"/>
</dbReference>
<dbReference type="GO" id="GO:0009423">
    <property type="term" value="P:chorismate biosynthetic process"/>
    <property type="evidence" value="ECO:0007669"/>
    <property type="project" value="UniProtKB-UniRule"/>
</dbReference>
<feature type="binding site" evidence="8">
    <location>
        <position position="63"/>
    </location>
    <ligand>
        <name>shikimate</name>
        <dbReference type="ChEBI" id="CHEBI:36208"/>
    </ligand>
</feature>
<comment type="function">
    <text evidence="8">Involved in the biosynthesis of the chorismate, which leads to the biosynthesis of aromatic amino acids. Catalyzes the reversible NADPH linked reduction of 3-dehydroshikimate (DHSA) to yield shikimate (SA).</text>
</comment>
<evidence type="ECO:0000259" key="10">
    <source>
        <dbReference type="Pfam" id="PF08501"/>
    </source>
</evidence>
<keyword evidence="4 8" id="KW-0521">NADP</keyword>
<evidence type="ECO:0000313" key="13">
    <source>
        <dbReference type="Proteomes" id="UP000630353"/>
    </source>
</evidence>
<reference evidence="12" key="1">
    <citation type="journal article" date="2014" name="Int. J. Syst. Evol. Microbiol.">
        <title>Complete genome sequence of Corynebacterium casei LMG S-19264T (=DSM 44701T), isolated from a smear-ripened cheese.</title>
        <authorList>
            <consortium name="US DOE Joint Genome Institute (JGI-PGF)"/>
            <person name="Walter F."/>
            <person name="Albersmeier A."/>
            <person name="Kalinowski J."/>
            <person name="Ruckert C."/>
        </authorList>
    </citation>
    <scope>NUCLEOTIDE SEQUENCE</scope>
    <source>
        <strain evidence="12">KCTC 42651</strain>
    </source>
</reference>
<dbReference type="InterPro" id="IPR013708">
    <property type="entry name" value="Shikimate_DH-bd_N"/>
</dbReference>
<dbReference type="NCBIfam" id="NF001312">
    <property type="entry name" value="PRK00258.1-4"/>
    <property type="match status" value="1"/>
</dbReference>
<feature type="binding site" evidence="8">
    <location>
        <position position="216"/>
    </location>
    <ligand>
        <name>NADP(+)</name>
        <dbReference type="ChEBI" id="CHEBI:58349"/>
    </ligand>
</feature>
<dbReference type="GO" id="GO:0050661">
    <property type="term" value="F:NADP binding"/>
    <property type="evidence" value="ECO:0007669"/>
    <property type="project" value="InterPro"/>
</dbReference>
<feature type="active site" description="Proton acceptor" evidence="8">
    <location>
        <position position="67"/>
    </location>
</feature>
<organism evidence="12 13">
    <name type="scientific">Thalassobaculum fulvum</name>
    <dbReference type="NCBI Taxonomy" id="1633335"/>
    <lineage>
        <taxon>Bacteria</taxon>
        <taxon>Pseudomonadati</taxon>
        <taxon>Pseudomonadota</taxon>
        <taxon>Alphaproteobacteria</taxon>
        <taxon>Rhodospirillales</taxon>
        <taxon>Thalassobaculaceae</taxon>
        <taxon>Thalassobaculum</taxon>
    </lineage>
</organism>
<dbReference type="InterPro" id="IPR022893">
    <property type="entry name" value="Shikimate_DH_fam"/>
</dbReference>
<feature type="binding site" evidence="8">
    <location>
        <position position="239"/>
    </location>
    <ligand>
        <name>NADP(+)</name>
        <dbReference type="ChEBI" id="CHEBI:58349"/>
    </ligand>
</feature>
<gene>
    <name evidence="8 12" type="primary">aroE</name>
    <name evidence="12" type="ORF">GCM10017083_04800</name>
</gene>
<evidence type="ECO:0000256" key="3">
    <source>
        <dbReference type="ARBA" id="ARBA00022605"/>
    </source>
</evidence>
<feature type="domain" description="SDH C-terminal" evidence="11">
    <location>
        <begin position="239"/>
        <end position="263"/>
    </location>
</feature>
<feature type="domain" description="Quinate/shikimate 5-dehydrogenase/glutamyl-tRNA reductase" evidence="9">
    <location>
        <begin position="123"/>
        <end position="191"/>
    </location>
</feature>
<sequence>MTAGRAFVMGHPIAHSRSPMLHGYWLERYRIAGSYQPIDVAPEDLAGFFANFREAGWVGGNVTVPHKLAVIEYLDRIDEAAAALGAVNTIWWQDGALVGGNTDCTGFLGNLDELAPGWDRAGGRAVILGAGGAARAAAYGLRQRGLSVALCNRTAERAEDIARHFGGMSGHGMDALPGLLAEADLLVNTTSLGMLGKPPLEIDLAPLKPGAVVHDVVYVPLETGLLKAARARGHRTVDGLGMLLHQAVDGFRHWFGTTPEVTAELRALLIDDIRAKTPGA</sequence>
<comment type="caution">
    <text evidence="12">The sequence shown here is derived from an EMBL/GenBank/DDBJ whole genome shotgun (WGS) entry which is preliminary data.</text>
</comment>
<dbReference type="SUPFAM" id="SSF53223">
    <property type="entry name" value="Aminoacid dehydrogenase-like, N-terminal domain"/>
    <property type="match status" value="1"/>
</dbReference>
<proteinExistence type="inferred from homology"/>
<dbReference type="GO" id="GO:0008652">
    <property type="term" value="P:amino acid biosynthetic process"/>
    <property type="evidence" value="ECO:0007669"/>
    <property type="project" value="UniProtKB-KW"/>
</dbReference>
<dbReference type="InterPro" id="IPR036291">
    <property type="entry name" value="NAD(P)-bd_dom_sf"/>
</dbReference>
<evidence type="ECO:0000256" key="8">
    <source>
        <dbReference type="HAMAP-Rule" id="MF_00222"/>
    </source>
</evidence>
<evidence type="ECO:0000256" key="5">
    <source>
        <dbReference type="ARBA" id="ARBA00023002"/>
    </source>
</evidence>
<keyword evidence="6 8" id="KW-0057">Aromatic amino acid biosynthesis</keyword>
<dbReference type="HAMAP" id="MF_00222">
    <property type="entry name" value="Shikimate_DH_AroE"/>
    <property type="match status" value="1"/>
</dbReference>
<dbReference type="PANTHER" id="PTHR21089">
    <property type="entry name" value="SHIKIMATE DEHYDROGENASE"/>
    <property type="match status" value="1"/>
</dbReference>
<feature type="binding site" evidence="8">
    <location>
        <position position="88"/>
    </location>
    <ligand>
        <name>shikimate</name>
        <dbReference type="ChEBI" id="CHEBI:36208"/>
    </ligand>
</feature>
<evidence type="ECO:0000256" key="4">
    <source>
        <dbReference type="ARBA" id="ARBA00022857"/>
    </source>
</evidence>